<dbReference type="EMBL" id="VJMJ01000300">
    <property type="protein sequence ID" value="KAF0723612.1"/>
    <property type="molecule type" value="Genomic_DNA"/>
</dbReference>
<gene>
    <name evidence="1" type="ORF">Ae201684_017516</name>
</gene>
<proteinExistence type="predicted"/>
<keyword evidence="2" id="KW-1185">Reference proteome</keyword>
<name>A0A6G0W8V2_9STRA</name>
<dbReference type="Proteomes" id="UP000481153">
    <property type="component" value="Unassembled WGS sequence"/>
</dbReference>
<evidence type="ECO:0000313" key="2">
    <source>
        <dbReference type="Proteomes" id="UP000481153"/>
    </source>
</evidence>
<evidence type="ECO:0000313" key="1">
    <source>
        <dbReference type="EMBL" id="KAF0723612.1"/>
    </source>
</evidence>
<dbReference type="AlphaFoldDB" id="A0A6G0W8V2"/>
<comment type="caution">
    <text evidence="1">The sequence shown here is derived from an EMBL/GenBank/DDBJ whole genome shotgun (WGS) entry which is preliminary data.</text>
</comment>
<accession>A0A6G0W8V2</accession>
<organism evidence="1 2">
    <name type="scientific">Aphanomyces euteiches</name>
    <dbReference type="NCBI Taxonomy" id="100861"/>
    <lineage>
        <taxon>Eukaryota</taxon>
        <taxon>Sar</taxon>
        <taxon>Stramenopiles</taxon>
        <taxon>Oomycota</taxon>
        <taxon>Saprolegniomycetes</taxon>
        <taxon>Saprolegniales</taxon>
        <taxon>Verrucalvaceae</taxon>
        <taxon>Aphanomyces</taxon>
    </lineage>
</organism>
<reference evidence="1 2" key="1">
    <citation type="submission" date="2019-07" db="EMBL/GenBank/DDBJ databases">
        <title>Genomics analysis of Aphanomyces spp. identifies a new class of oomycete effector associated with host adaptation.</title>
        <authorList>
            <person name="Gaulin E."/>
        </authorList>
    </citation>
    <scope>NUCLEOTIDE SEQUENCE [LARGE SCALE GENOMIC DNA]</scope>
    <source>
        <strain evidence="1 2">ATCC 201684</strain>
    </source>
</reference>
<dbReference type="VEuPathDB" id="FungiDB:AeMF1_019147"/>
<protein>
    <submittedName>
        <fullName evidence="1">Uncharacterized protein</fullName>
    </submittedName>
</protein>
<sequence length="165" mass="18000">MFACAGLVGLPSATPSTAPDLDENPEMKDIEQLDVATHEATRNTSAVADEGMDSLANALASLRRNGGGGAVRQAWQIIGAFANYNLARDSMTRAGVYSTTRSMHMYINLRMSISTRDGCTISTMQMPARLHQEIAPSRLPDKAPLRVSSNWGVHRLRLAYIETYD</sequence>